<keyword evidence="2" id="KW-1185">Reference proteome</keyword>
<organism evidence="1 2">
    <name type="scientific">Plakobranchus ocellatus</name>
    <dbReference type="NCBI Taxonomy" id="259542"/>
    <lineage>
        <taxon>Eukaryota</taxon>
        <taxon>Metazoa</taxon>
        <taxon>Spiralia</taxon>
        <taxon>Lophotrochozoa</taxon>
        <taxon>Mollusca</taxon>
        <taxon>Gastropoda</taxon>
        <taxon>Heterobranchia</taxon>
        <taxon>Euthyneura</taxon>
        <taxon>Panpulmonata</taxon>
        <taxon>Sacoglossa</taxon>
        <taxon>Placobranchoidea</taxon>
        <taxon>Plakobranchidae</taxon>
        <taxon>Plakobranchus</taxon>
    </lineage>
</organism>
<evidence type="ECO:0000313" key="1">
    <source>
        <dbReference type="EMBL" id="GFN84651.1"/>
    </source>
</evidence>
<accession>A0AAV3YR60</accession>
<gene>
    <name evidence="1" type="ORF">PoB_001115700</name>
</gene>
<reference evidence="1 2" key="1">
    <citation type="journal article" date="2021" name="Elife">
        <title>Chloroplast acquisition without the gene transfer in kleptoplastic sea slugs, Plakobranchus ocellatus.</title>
        <authorList>
            <person name="Maeda T."/>
            <person name="Takahashi S."/>
            <person name="Yoshida T."/>
            <person name="Shimamura S."/>
            <person name="Takaki Y."/>
            <person name="Nagai Y."/>
            <person name="Toyoda A."/>
            <person name="Suzuki Y."/>
            <person name="Arimoto A."/>
            <person name="Ishii H."/>
            <person name="Satoh N."/>
            <person name="Nishiyama T."/>
            <person name="Hasebe M."/>
            <person name="Maruyama T."/>
            <person name="Minagawa J."/>
            <person name="Obokata J."/>
            <person name="Shigenobu S."/>
        </authorList>
    </citation>
    <scope>NUCLEOTIDE SEQUENCE [LARGE SCALE GENOMIC DNA]</scope>
</reference>
<sequence length="131" mass="14708">MSAPNARTAAILLERLLRQSLPSVIGNFSKVVTIICHTSDYQRDYAQVTRDRDHLSSITKMKAPHILEEHVQMSLKKIKKGKAARVDDIPSEMLTPLVEFGMKEVTKLLNTIHTTGEIPTEFKKSVNIAQP</sequence>
<comment type="caution">
    <text evidence="1">The sequence shown here is derived from an EMBL/GenBank/DDBJ whole genome shotgun (WGS) entry which is preliminary data.</text>
</comment>
<dbReference type="Proteomes" id="UP000735302">
    <property type="component" value="Unassembled WGS sequence"/>
</dbReference>
<dbReference type="GO" id="GO:0004519">
    <property type="term" value="F:endonuclease activity"/>
    <property type="evidence" value="ECO:0007669"/>
    <property type="project" value="UniProtKB-KW"/>
</dbReference>
<proteinExistence type="predicted"/>
<protein>
    <submittedName>
        <fullName evidence="1">Endonuclease-reverse transcriptase</fullName>
    </submittedName>
</protein>
<keyword evidence="1" id="KW-0378">Hydrolase</keyword>
<keyword evidence="1" id="KW-0255">Endonuclease</keyword>
<keyword evidence="1" id="KW-0540">Nuclease</keyword>
<dbReference type="EMBL" id="BLXT01001321">
    <property type="protein sequence ID" value="GFN84651.1"/>
    <property type="molecule type" value="Genomic_DNA"/>
</dbReference>
<name>A0AAV3YR60_9GAST</name>
<dbReference type="AlphaFoldDB" id="A0AAV3YR60"/>
<evidence type="ECO:0000313" key="2">
    <source>
        <dbReference type="Proteomes" id="UP000735302"/>
    </source>
</evidence>